<gene>
    <name evidence="1" type="ORF">SAMN05216548_101542</name>
</gene>
<proteinExistence type="predicted"/>
<protein>
    <submittedName>
        <fullName evidence="1">Uncharacterized protein</fullName>
    </submittedName>
</protein>
<organism evidence="1 2">
    <name type="scientific">Faunimonas pinastri</name>
    <dbReference type="NCBI Taxonomy" id="1855383"/>
    <lineage>
        <taxon>Bacteria</taxon>
        <taxon>Pseudomonadati</taxon>
        <taxon>Pseudomonadota</taxon>
        <taxon>Alphaproteobacteria</taxon>
        <taxon>Hyphomicrobiales</taxon>
        <taxon>Afifellaceae</taxon>
        <taxon>Faunimonas</taxon>
    </lineage>
</organism>
<evidence type="ECO:0000313" key="1">
    <source>
        <dbReference type="EMBL" id="SEP80891.1"/>
    </source>
</evidence>
<evidence type="ECO:0000313" key="2">
    <source>
        <dbReference type="Proteomes" id="UP000199647"/>
    </source>
</evidence>
<dbReference type="EMBL" id="FOFG01000001">
    <property type="protein sequence ID" value="SEP80891.1"/>
    <property type="molecule type" value="Genomic_DNA"/>
</dbReference>
<name>A0A1H9AWN6_9HYPH</name>
<sequence length="35" mass="3942">MTLDERLEANAILDRLTADGETFSRSDATRRGWSS</sequence>
<dbReference type="Proteomes" id="UP000199647">
    <property type="component" value="Unassembled WGS sequence"/>
</dbReference>
<keyword evidence="2" id="KW-1185">Reference proteome</keyword>
<dbReference type="STRING" id="1855383.SAMN05216548_101542"/>
<reference evidence="1 2" key="1">
    <citation type="submission" date="2016-10" db="EMBL/GenBank/DDBJ databases">
        <authorList>
            <person name="de Groot N.N."/>
        </authorList>
    </citation>
    <scope>NUCLEOTIDE SEQUENCE [LARGE SCALE GENOMIC DNA]</scope>
    <source>
        <strain evidence="1 2">A52C2</strain>
    </source>
</reference>
<accession>A0A1H9AWN6</accession>
<dbReference type="AlphaFoldDB" id="A0A1H9AWN6"/>